<name>A0AC61DBL3_9FIRM</name>
<comment type="caution">
    <text evidence="1">The sequence shown here is derived from an EMBL/GenBank/DDBJ whole genome shotgun (WGS) entry which is preliminary data.</text>
</comment>
<dbReference type="EMBL" id="PEDL01000013">
    <property type="protein sequence ID" value="PHV70165.1"/>
    <property type="molecule type" value="Genomic_DNA"/>
</dbReference>
<evidence type="ECO:0000313" key="1">
    <source>
        <dbReference type="EMBL" id="PHV70165.1"/>
    </source>
</evidence>
<proteinExistence type="predicted"/>
<evidence type="ECO:0000313" key="2">
    <source>
        <dbReference type="Proteomes" id="UP000224460"/>
    </source>
</evidence>
<organism evidence="1 2">
    <name type="scientific">Sporanaerobium hydrogeniformans</name>
    <dbReference type="NCBI Taxonomy" id="3072179"/>
    <lineage>
        <taxon>Bacteria</taxon>
        <taxon>Bacillati</taxon>
        <taxon>Bacillota</taxon>
        <taxon>Clostridia</taxon>
        <taxon>Lachnospirales</taxon>
        <taxon>Lachnospiraceae</taxon>
        <taxon>Sporanaerobium</taxon>
    </lineage>
</organism>
<keyword evidence="2" id="KW-1185">Reference proteome</keyword>
<gene>
    <name evidence="1" type="ORF">CS063_11855</name>
</gene>
<dbReference type="Proteomes" id="UP000224460">
    <property type="component" value="Unassembled WGS sequence"/>
</dbReference>
<reference evidence="1" key="1">
    <citation type="submission" date="2017-10" db="EMBL/GenBank/DDBJ databases">
        <title>Genome sequence of cellulolytic Lachnospiraceae bacterium XHS1971 isolated from hotspring sediment.</title>
        <authorList>
            <person name="Vasudevan G."/>
            <person name="Joshi A.J."/>
            <person name="Hivarkar S."/>
            <person name="Lanjekar V.B."/>
            <person name="Dhakephalkar P.K."/>
            <person name="Dagar S."/>
        </authorList>
    </citation>
    <scope>NUCLEOTIDE SEQUENCE</scope>
    <source>
        <strain evidence="1">XHS1971</strain>
    </source>
</reference>
<sequence>MANNDKIYEVYRGKRGVELERKTKERIEWILNEVDTANSILDIGCSQGIISLLMAQRGQKVYGLDIQEEAIKFAENLLENEFEACKENIKFKCIDFMKFDTDNKFDCIVITEVLEHLQNPIEFLEHAKKFLKQSGRIIITVPFGVNDHPDHYSTFYLSNLVAIVEKSFEIKKVQYIGRWTGLIAINKEDTQLFSYTQEEISKLENNFLEVDWEMTKRIQTLYQNGIEANAKYKQATENYELLKQKYIYELEKNKELLQENTRLTEAKEIVTKLIQQLYGEMGDEVQILKESKALISRLETQNNYLKHENAEYRRKLSLITDTSIGKIGIKVYKLLKKIKSKLR</sequence>
<accession>A0AC61DBL3</accession>
<protein>
    <submittedName>
        <fullName evidence="1">Uncharacterized protein</fullName>
    </submittedName>
</protein>